<organism evidence="7 8">
    <name type="scientific">Phytophthora cactorum</name>
    <dbReference type="NCBI Taxonomy" id="29920"/>
    <lineage>
        <taxon>Eukaryota</taxon>
        <taxon>Sar</taxon>
        <taxon>Stramenopiles</taxon>
        <taxon>Oomycota</taxon>
        <taxon>Peronosporomycetes</taxon>
        <taxon>Peronosporales</taxon>
        <taxon>Peronosporaceae</taxon>
        <taxon>Phytophthora</taxon>
    </lineage>
</organism>
<comment type="caution">
    <text evidence="7">The sequence shown here is derived from an EMBL/GenBank/DDBJ whole genome shotgun (WGS) entry which is preliminary data.</text>
</comment>
<dbReference type="AlphaFoldDB" id="A0A329SZZ7"/>
<dbReference type="Proteomes" id="UP000760860">
    <property type="component" value="Unassembled WGS sequence"/>
</dbReference>
<protein>
    <recommendedName>
        <fullName evidence="1">Reverse transcriptase Ty1/copia-type domain-containing protein</fullName>
    </recommendedName>
</protein>
<dbReference type="EMBL" id="RCMI01000035">
    <property type="protein sequence ID" value="KAG2940639.1"/>
    <property type="molecule type" value="Genomic_DNA"/>
</dbReference>
<sequence length="109" mass="12482">MRDWHEAMIAEIRTLEEKQTWDVVMRAPDDKLLHCKWVFKTKRHADGSLERFKARIVACGNEQEYGVNDTDTFSAALDDLSARLLLALLKKHHVPARHGDISNADVKAD</sequence>
<dbReference type="OrthoDB" id="127696at2759"/>
<reference evidence="2" key="2">
    <citation type="submission" date="2018-10" db="EMBL/GenBank/DDBJ databases">
        <title>Effector identification in a new, highly contiguous assembly of the strawberry crown rot pathogen Phytophthora cactorum.</title>
        <authorList>
            <person name="Armitage A.D."/>
            <person name="Nellist C.F."/>
            <person name="Bates H."/>
            <person name="Vickerstaff R.J."/>
            <person name="Harrison R.J."/>
        </authorList>
    </citation>
    <scope>NUCLEOTIDE SEQUENCE</scope>
    <source>
        <strain evidence="2">15-7</strain>
        <strain evidence="3">4032</strain>
        <strain evidence="4">4040</strain>
        <strain evidence="5">P415</strain>
        <strain evidence="6">P421</strain>
    </source>
</reference>
<accession>A0A329SZZ7</accession>
<dbReference type="Pfam" id="PF07727">
    <property type="entry name" value="RVT_2"/>
    <property type="match status" value="1"/>
</dbReference>
<dbReference type="Proteomes" id="UP000774804">
    <property type="component" value="Unassembled WGS sequence"/>
</dbReference>
<reference evidence="7 8" key="1">
    <citation type="submission" date="2018-01" db="EMBL/GenBank/DDBJ databases">
        <title>Draft genome of the strawberry crown rot pathogen Phytophthora cactorum.</title>
        <authorList>
            <person name="Armitage A.D."/>
            <person name="Lysoe E."/>
            <person name="Nellist C.F."/>
            <person name="Harrison R.J."/>
            <person name="Brurberg M.B."/>
        </authorList>
    </citation>
    <scope>NUCLEOTIDE SEQUENCE [LARGE SCALE GENOMIC DNA]</scope>
    <source>
        <strain evidence="7 8">10300</strain>
    </source>
</reference>
<name>A0A329SZZ7_9STRA</name>
<dbReference type="Proteomes" id="UP000697107">
    <property type="component" value="Unassembled WGS sequence"/>
</dbReference>
<dbReference type="EMBL" id="RCML01000137">
    <property type="protein sequence ID" value="KAG2989266.1"/>
    <property type="molecule type" value="Genomic_DNA"/>
</dbReference>
<dbReference type="Proteomes" id="UP000736787">
    <property type="component" value="Unassembled WGS sequence"/>
</dbReference>
<evidence type="ECO:0000313" key="7">
    <source>
        <dbReference type="EMBL" id="RAW42803.1"/>
    </source>
</evidence>
<proteinExistence type="predicted"/>
<dbReference type="InterPro" id="IPR013103">
    <property type="entry name" value="RVT_2"/>
</dbReference>
<evidence type="ECO:0000313" key="8">
    <source>
        <dbReference type="Proteomes" id="UP000251314"/>
    </source>
</evidence>
<keyword evidence="8" id="KW-1185">Reference proteome</keyword>
<dbReference type="EMBL" id="RCMG01000013">
    <property type="protein sequence ID" value="KAG2868268.1"/>
    <property type="molecule type" value="Genomic_DNA"/>
</dbReference>
<evidence type="ECO:0000313" key="2">
    <source>
        <dbReference type="EMBL" id="KAG2868268.1"/>
    </source>
</evidence>
<dbReference type="STRING" id="29920.A0A329SZZ7"/>
<evidence type="ECO:0000313" key="5">
    <source>
        <dbReference type="EMBL" id="KAG2989266.1"/>
    </source>
</evidence>
<evidence type="ECO:0000313" key="4">
    <source>
        <dbReference type="EMBL" id="KAG2954676.1"/>
    </source>
</evidence>
<dbReference type="Proteomes" id="UP000251314">
    <property type="component" value="Unassembled WGS sequence"/>
</dbReference>
<dbReference type="Proteomes" id="UP000735874">
    <property type="component" value="Unassembled WGS sequence"/>
</dbReference>
<dbReference type="EMBL" id="RCMK01000011">
    <property type="protein sequence ID" value="KAG2954676.1"/>
    <property type="molecule type" value="Genomic_DNA"/>
</dbReference>
<dbReference type="EMBL" id="RCMV01000605">
    <property type="protein sequence ID" value="KAG3214837.1"/>
    <property type="molecule type" value="Genomic_DNA"/>
</dbReference>
<evidence type="ECO:0000259" key="1">
    <source>
        <dbReference type="Pfam" id="PF07727"/>
    </source>
</evidence>
<dbReference type="VEuPathDB" id="FungiDB:PC110_g1012"/>
<gene>
    <name evidence="7" type="ORF">PC110_g1012</name>
    <name evidence="2" type="ORF">PC113_g1222</name>
    <name evidence="3" type="ORF">PC115_g2439</name>
    <name evidence="4" type="ORF">PC117_g1036</name>
    <name evidence="5" type="ORF">PC118_g6266</name>
    <name evidence="6" type="ORF">PC129_g14265</name>
</gene>
<evidence type="ECO:0000313" key="3">
    <source>
        <dbReference type="EMBL" id="KAG2940639.1"/>
    </source>
</evidence>
<evidence type="ECO:0000313" key="6">
    <source>
        <dbReference type="EMBL" id="KAG3214837.1"/>
    </source>
</evidence>
<dbReference type="EMBL" id="MJFZ01000011">
    <property type="protein sequence ID" value="RAW42803.1"/>
    <property type="molecule type" value="Genomic_DNA"/>
</dbReference>
<feature type="domain" description="Reverse transcriptase Ty1/copia-type" evidence="1">
    <location>
        <begin position="19"/>
        <end position="108"/>
    </location>
</feature>